<dbReference type="SMART" id="SM00345">
    <property type="entry name" value="HTH_GNTR"/>
    <property type="match status" value="1"/>
</dbReference>
<dbReference type="PANTHER" id="PTHR44846">
    <property type="entry name" value="MANNOSYL-D-GLYCERATE TRANSPORT/METABOLISM SYSTEM REPRESSOR MNGR-RELATED"/>
    <property type="match status" value="1"/>
</dbReference>
<evidence type="ECO:0000256" key="2">
    <source>
        <dbReference type="ARBA" id="ARBA00023125"/>
    </source>
</evidence>
<evidence type="ECO:0000313" key="6">
    <source>
        <dbReference type="Proteomes" id="UP001139336"/>
    </source>
</evidence>
<dbReference type="GO" id="GO:0045892">
    <property type="term" value="P:negative regulation of DNA-templated transcription"/>
    <property type="evidence" value="ECO:0007669"/>
    <property type="project" value="TreeGrafter"/>
</dbReference>
<keyword evidence="3" id="KW-0804">Transcription</keyword>
<dbReference type="PROSITE" id="PS50949">
    <property type="entry name" value="HTH_GNTR"/>
    <property type="match status" value="1"/>
</dbReference>
<dbReference type="Pfam" id="PF07702">
    <property type="entry name" value="UTRA"/>
    <property type="match status" value="1"/>
</dbReference>
<dbReference type="InterPro" id="IPR000524">
    <property type="entry name" value="Tscrpt_reg_HTH_GntR"/>
</dbReference>
<keyword evidence="6" id="KW-1185">Reference proteome</keyword>
<dbReference type="Gene3D" id="3.40.1410.10">
    <property type="entry name" value="Chorismate lyase-like"/>
    <property type="match status" value="1"/>
</dbReference>
<dbReference type="SMART" id="SM00866">
    <property type="entry name" value="UTRA"/>
    <property type="match status" value="1"/>
</dbReference>
<gene>
    <name evidence="5" type="ORF">L1O03_04640</name>
</gene>
<dbReference type="Pfam" id="PF00392">
    <property type="entry name" value="GntR"/>
    <property type="match status" value="1"/>
</dbReference>
<evidence type="ECO:0000259" key="4">
    <source>
        <dbReference type="PROSITE" id="PS50949"/>
    </source>
</evidence>
<dbReference type="GO" id="GO:0003677">
    <property type="term" value="F:DNA binding"/>
    <property type="evidence" value="ECO:0007669"/>
    <property type="project" value="UniProtKB-KW"/>
</dbReference>
<comment type="caution">
    <text evidence="5">The sequence shown here is derived from an EMBL/GenBank/DDBJ whole genome shotgun (WGS) entry which is preliminary data.</text>
</comment>
<sequence length="249" mass="27337">MSEPKYLIAQRVITRLCRDAGVGGQLPTEQELCQLLGYSRITVRRAVDVLAAQGIVRRRQGSGTYVEALPGPPPEVINPLGFHAQMTTRGHRVRSRVCFLATVPAAPEAASALGRPLGTPLVKLVRLRFLDGSPHHLTTSWWDPQLLPAENPGTYEDHSLYGLFRERGVELIREDVSVYLGHPAADTAALLEIPAREPRLMSDSIVFSPDDHPVAFSRTLRRAPDATVSFSMTAVESPHTPTEQEHSLG</sequence>
<dbReference type="PRINTS" id="PR00035">
    <property type="entry name" value="HTHGNTR"/>
</dbReference>
<accession>A0A9X1TZ28</accession>
<dbReference type="GO" id="GO:0003700">
    <property type="term" value="F:DNA-binding transcription factor activity"/>
    <property type="evidence" value="ECO:0007669"/>
    <property type="project" value="InterPro"/>
</dbReference>
<dbReference type="PANTHER" id="PTHR44846:SF1">
    <property type="entry name" value="MANNOSYL-D-GLYCERATE TRANSPORT_METABOLISM SYSTEM REPRESSOR MNGR-RELATED"/>
    <property type="match status" value="1"/>
</dbReference>
<dbReference type="InterPro" id="IPR011663">
    <property type="entry name" value="UTRA"/>
</dbReference>
<dbReference type="Proteomes" id="UP001139336">
    <property type="component" value="Unassembled WGS sequence"/>
</dbReference>
<dbReference type="InterPro" id="IPR036390">
    <property type="entry name" value="WH_DNA-bd_sf"/>
</dbReference>
<dbReference type="SUPFAM" id="SSF64288">
    <property type="entry name" value="Chorismate lyase-like"/>
    <property type="match status" value="1"/>
</dbReference>
<name>A0A9X1TZ28_9CORY</name>
<evidence type="ECO:0000256" key="3">
    <source>
        <dbReference type="ARBA" id="ARBA00023163"/>
    </source>
</evidence>
<organism evidence="5 6">
    <name type="scientific">Corynebacterium uropygiale</name>
    <dbReference type="NCBI Taxonomy" id="1775911"/>
    <lineage>
        <taxon>Bacteria</taxon>
        <taxon>Bacillati</taxon>
        <taxon>Actinomycetota</taxon>
        <taxon>Actinomycetes</taxon>
        <taxon>Mycobacteriales</taxon>
        <taxon>Corynebacteriaceae</taxon>
        <taxon>Corynebacterium</taxon>
    </lineage>
</organism>
<keyword evidence="2" id="KW-0238">DNA-binding</keyword>
<dbReference type="InterPro" id="IPR050679">
    <property type="entry name" value="Bact_HTH_transcr_reg"/>
</dbReference>
<dbReference type="CDD" id="cd07377">
    <property type="entry name" value="WHTH_GntR"/>
    <property type="match status" value="1"/>
</dbReference>
<protein>
    <submittedName>
        <fullName evidence="5">GntR family transcriptional regulator</fullName>
    </submittedName>
</protein>
<dbReference type="RefSeq" id="WP_236118270.1">
    <property type="nucleotide sequence ID" value="NZ_JAKGSI010000002.1"/>
</dbReference>
<feature type="domain" description="HTH gntR-type" evidence="4">
    <location>
        <begin position="2"/>
        <end position="69"/>
    </location>
</feature>
<dbReference type="Gene3D" id="1.10.10.10">
    <property type="entry name" value="Winged helix-like DNA-binding domain superfamily/Winged helix DNA-binding domain"/>
    <property type="match status" value="1"/>
</dbReference>
<dbReference type="EMBL" id="JAKGSI010000002">
    <property type="protein sequence ID" value="MCF4006471.1"/>
    <property type="molecule type" value="Genomic_DNA"/>
</dbReference>
<dbReference type="InterPro" id="IPR036388">
    <property type="entry name" value="WH-like_DNA-bd_sf"/>
</dbReference>
<evidence type="ECO:0000313" key="5">
    <source>
        <dbReference type="EMBL" id="MCF4006471.1"/>
    </source>
</evidence>
<reference evidence="5" key="1">
    <citation type="submission" date="2022-01" db="EMBL/GenBank/DDBJ databases">
        <title>Corynebacterium sp. nov isolated from isolated from the feces of the greater white-fronted geese (Anser albifrons) at Poyang Lake, PR China.</title>
        <authorList>
            <person name="Liu Q."/>
        </authorList>
    </citation>
    <scope>NUCLEOTIDE SEQUENCE</scope>
    <source>
        <strain evidence="5">JCM 32435</strain>
    </source>
</reference>
<evidence type="ECO:0000256" key="1">
    <source>
        <dbReference type="ARBA" id="ARBA00023015"/>
    </source>
</evidence>
<proteinExistence type="predicted"/>
<dbReference type="AlphaFoldDB" id="A0A9X1TZ28"/>
<keyword evidence="1" id="KW-0805">Transcription regulation</keyword>
<dbReference type="SUPFAM" id="SSF46785">
    <property type="entry name" value="Winged helix' DNA-binding domain"/>
    <property type="match status" value="1"/>
</dbReference>
<dbReference type="InterPro" id="IPR028978">
    <property type="entry name" value="Chorismate_lyase_/UTRA_dom_sf"/>
</dbReference>